<reference evidence="1 2" key="1">
    <citation type="submission" date="2018-03" db="EMBL/GenBank/DDBJ databases">
        <title>The uncultured portion of the human microbiome is neutrally assembled.</title>
        <authorList>
            <person name="Jeraldo P."/>
            <person name="Boardman L."/>
            <person name="White B.A."/>
            <person name="Nelson H."/>
            <person name="Goldenfeld N."/>
            <person name="Chia N."/>
        </authorList>
    </citation>
    <scope>NUCLEOTIDE SEQUENCE [LARGE SCALE GENOMIC DNA]</scope>
    <source>
        <strain evidence="1">CIM:MAG 903</strain>
    </source>
</reference>
<gene>
    <name evidence="1" type="ORF">DBY38_12540</name>
</gene>
<dbReference type="AlphaFoldDB" id="A0A316LZU2"/>
<sequence length="126" mass="13299">MRQSSFQIGTKQKDIRALAGDHYVNINMKVKKADVSAALVNGVLEAGTLITAAGKKVTTTVSSTDAYGIVFADVDFNNSYSADGVADNATEVVPVMIHGFVKTSAIKLDSSNGAVEKTKLNMIAFL</sequence>
<evidence type="ECO:0000313" key="1">
    <source>
        <dbReference type="EMBL" id="PWL51767.1"/>
    </source>
</evidence>
<dbReference type="RefSeq" id="WP_168972079.1">
    <property type="nucleotide sequence ID" value="NZ_JABAGG010000006.1"/>
</dbReference>
<proteinExistence type="predicted"/>
<dbReference type="Proteomes" id="UP000246114">
    <property type="component" value="Unassembled WGS sequence"/>
</dbReference>
<comment type="caution">
    <text evidence="1">The sequence shown here is derived from an EMBL/GenBank/DDBJ whole genome shotgun (WGS) entry which is preliminary data.</text>
</comment>
<organism evidence="1 2">
    <name type="scientific">Clostridium cadaveris</name>
    <dbReference type="NCBI Taxonomy" id="1529"/>
    <lineage>
        <taxon>Bacteria</taxon>
        <taxon>Bacillati</taxon>
        <taxon>Bacillota</taxon>
        <taxon>Clostridia</taxon>
        <taxon>Eubacteriales</taxon>
        <taxon>Clostridiaceae</taxon>
        <taxon>Clostridium</taxon>
    </lineage>
</organism>
<dbReference type="EMBL" id="QAMZ01000053">
    <property type="protein sequence ID" value="PWL51767.1"/>
    <property type="molecule type" value="Genomic_DNA"/>
</dbReference>
<accession>A0A316LZU2</accession>
<name>A0A316LZU2_9CLOT</name>
<protein>
    <submittedName>
        <fullName evidence="1">Uncharacterized protein</fullName>
    </submittedName>
</protein>
<evidence type="ECO:0000313" key="2">
    <source>
        <dbReference type="Proteomes" id="UP000246114"/>
    </source>
</evidence>